<reference evidence="4 5" key="1">
    <citation type="submission" date="2020-08" db="EMBL/GenBank/DDBJ databases">
        <authorList>
            <person name="Liu G."/>
            <person name="Sun C."/>
        </authorList>
    </citation>
    <scope>NUCLEOTIDE SEQUENCE [LARGE SCALE GENOMIC DNA]</scope>
    <source>
        <strain evidence="4 5">OT19</strain>
    </source>
</reference>
<evidence type="ECO:0000313" key="4">
    <source>
        <dbReference type="EMBL" id="QNE05169.1"/>
    </source>
</evidence>
<feature type="compositionally biased region" description="Acidic residues" evidence="1">
    <location>
        <begin position="364"/>
        <end position="377"/>
    </location>
</feature>
<protein>
    <recommendedName>
        <fullName evidence="2">Integrase catalytic domain-containing protein</fullName>
    </recommendedName>
</protein>
<dbReference type="Proteomes" id="UP000515297">
    <property type="component" value="Chromosome"/>
</dbReference>
<organism evidence="4 5">
    <name type="scientific">Croceicoccus marinus</name>
    <dbReference type="NCBI Taxonomy" id="450378"/>
    <lineage>
        <taxon>Bacteria</taxon>
        <taxon>Pseudomonadati</taxon>
        <taxon>Pseudomonadota</taxon>
        <taxon>Alphaproteobacteria</taxon>
        <taxon>Sphingomonadales</taxon>
        <taxon>Erythrobacteraceae</taxon>
        <taxon>Croceicoccus</taxon>
    </lineage>
</organism>
<dbReference type="RefSeq" id="WP_185884334.1">
    <property type="nucleotide sequence ID" value="NZ_CP060052.1"/>
</dbReference>
<dbReference type="GO" id="GO:0003676">
    <property type="term" value="F:nucleic acid binding"/>
    <property type="evidence" value="ECO:0007669"/>
    <property type="project" value="InterPro"/>
</dbReference>
<dbReference type="AlphaFoldDB" id="A0A7G6VTV4"/>
<dbReference type="EMBL" id="CP060052">
    <property type="protein sequence ID" value="QNE05149.1"/>
    <property type="molecule type" value="Genomic_DNA"/>
</dbReference>
<dbReference type="PROSITE" id="PS50994">
    <property type="entry name" value="INTEGRASE"/>
    <property type="match status" value="1"/>
</dbReference>
<feature type="compositionally biased region" description="Basic and acidic residues" evidence="1">
    <location>
        <begin position="342"/>
        <end position="356"/>
    </location>
</feature>
<evidence type="ECO:0000313" key="3">
    <source>
        <dbReference type="EMBL" id="QNE05149.1"/>
    </source>
</evidence>
<name>A0A7G6VTV4_9SPHN</name>
<dbReference type="GO" id="GO:0015074">
    <property type="term" value="P:DNA integration"/>
    <property type="evidence" value="ECO:0007669"/>
    <property type="project" value="InterPro"/>
</dbReference>
<sequence length="394" mass="45156">MSEIDDQTGIMRIDRAFGPCATYIPDNAKSLLGPSIAPSLTECGIEIALPPVRMPTAKARIERFFGTLKSMLRQQPLGLVDMRRAEEFGYDVGRYAILMTQLQDLIDQAVDIHNDATTTEFDKRSPNQQLEQDAAQNARSLFYDVERLEQHIGVIDQAILDRNGVRKHGLRWRHKHKVRAMLKNLKRVLPASRVKHRKDGTIAIVVKIWYNPGDLSSFKVFDEAAKEWVRLESTEPEYTHRLSMGAHRLFERRRKQRNQTLKSKDDRLAGVARTRREMDEMVPDLDFQQRRKFAALFESEEVRKIAKRSFEPPTTPSLDRVFGDVERMDDGLPGDNPFSFEQAERDRGEYYEDFTKTHGPGLGEQDDDDLDGIDFDNIEPVYATKDSGNDGEAA</sequence>
<dbReference type="EMBL" id="CP060052">
    <property type="protein sequence ID" value="QNE05169.1"/>
    <property type="molecule type" value="Genomic_DNA"/>
</dbReference>
<evidence type="ECO:0000313" key="5">
    <source>
        <dbReference type="Proteomes" id="UP000515297"/>
    </source>
</evidence>
<gene>
    <name evidence="4" type="ORF">H4O24_00105</name>
    <name evidence="3" type="ORF">H4O24_14890</name>
</gene>
<dbReference type="InterPro" id="IPR036397">
    <property type="entry name" value="RNaseH_sf"/>
</dbReference>
<dbReference type="SUPFAM" id="SSF53098">
    <property type="entry name" value="Ribonuclease H-like"/>
    <property type="match status" value="1"/>
</dbReference>
<accession>A0A7G6VTV4</accession>
<proteinExistence type="predicted"/>
<evidence type="ECO:0000259" key="2">
    <source>
        <dbReference type="PROSITE" id="PS50994"/>
    </source>
</evidence>
<dbReference type="InterPro" id="IPR012337">
    <property type="entry name" value="RNaseH-like_sf"/>
</dbReference>
<feature type="domain" description="Integrase catalytic" evidence="2">
    <location>
        <begin position="1"/>
        <end position="134"/>
    </location>
</feature>
<evidence type="ECO:0000256" key="1">
    <source>
        <dbReference type="SAM" id="MobiDB-lite"/>
    </source>
</evidence>
<dbReference type="Gene3D" id="3.30.420.10">
    <property type="entry name" value="Ribonuclease H-like superfamily/Ribonuclease H"/>
    <property type="match status" value="1"/>
</dbReference>
<dbReference type="InterPro" id="IPR001584">
    <property type="entry name" value="Integrase_cat-core"/>
</dbReference>
<feature type="region of interest" description="Disordered" evidence="1">
    <location>
        <begin position="329"/>
        <end position="394"/>
    </location>
</feature>